<gene>
    <name evidence="3" type="ORF">MAR_022583</name>
</gene>
<keyword evidence="4" id="KW-1185">Reference proteome</keyword>
<dbReference type="PROSITE" id="PS50095">
    <property type="entry name" value="PLAT"/>
    <property type="match status" value="1"/>
</dbReference>
<dbReference type="PANTHER" id="PTHR31718">
    <property type="entry name" value="PLAT DOMAIN-CONTAINING PROTEIN"/>
    <property type="match status" value="1"/>
</dbReference>
<evidence type="ECO:0000256" key="1">
    <source>
        <dbReference type="PROSITE-ProRule" id="PRU00152"/>
    </source>
</evidence>
<accession>A0ABY7DTD0</accession>
<dbReference type="Proteomes" id="UP001164746">
    <property type="component" value="Chromosome 3"/>
</dbReference>
<evidence type="ECO:0000313" key="3">
    <source>
        <dbReference type="EMBL" id="WAQ98210.1"/>
    </source>
</evidence>
<name>A0ABY7DTD0_MYAAR</name>
<dbReference type="PANTHER" id="PTHR31718:SF60">
    <property type="entry name" value="LIPOXYGENASE HOMOLOGY DOMAIN-CONTAINING PROTEIN 1"/>
    <property type="match status" value="1"/>
</dbReference>
<reference evidence="3" key="1">
    <citation type="submission" date="2022-11" db="EMBL/GenBank/DDBJ databases">
        <title>Centuries of genome instability and evolution in soft-shell clam transmissible cancer (bioRxiv).</title>
        <authorList>
            <person name="Hart S.F.M."/>
            <person name="Yonemitsu M.A."/>
            <person name="Giersch R.M."/>
            <person name="Beal B.F."/>
            <person name="Arriagada G."/>
            <person name="Davis B.W."/>
            <person name="Ostrander E.A."/>
            <person name="Goff S.P."/>
            <person name="Metzger M.J."/>
        </authorList>
    </citation>
    <scope>NUCLEOTIDE SEQUENCE</scope>
    <source>
        <strain evidence="3">MELC-2E11</strain>
        <tissue evidence="3">Siphon/mantle</tissue>
    </source>
</reference>
<dbReference type="EMBL" id="CP111014">
    <property type="protein sequence ID" value="WAQ98210.1"/>
    <property type="molecule type" value="Genomic_DNA"/>
</dbReference>
<organism evidence="3 4">
    <name type="scientific">Mya arenaria</name>
    <name type="common">Soft-shell clam</name>
    <dbReference type="NCBI Taxonomy" id="6604"/>
    <lineage>
        <taxon>Eukaryota</taxon>
        <taxon>Metazoa</taxon>
        <taxon>Spiralia</taxon>
        <taxon>Lophotrochozoa</taxon>
        <taxon>Mollusca</taxon>
        <taxon>Bivalvia</taxon>
        <taxon>Autobranchia</taxon>
        <taxon>Heteroconchia</taxon>
        <taxon>Euheterodonta</taxon>
        <taxon>Imparidentia</taxon>
        <taxon>Neoheterodontei</taxon>
        <taxon>Myida</taxon>
        <taxon>Myoidea</taxon>
        <taxon>Myidae</taxon>
        <taxon>Mya</taxon>
    </lineage>
</organism>
<comment type="caution">
    <text evidence="1">Lacks conserved residue(s) required for the propagation of feature annotation.</text>
</comment>
<dbReference type="InterPro" id="IPR036392">
    <property type="entry name" value="PLAT/LH2_dom_sf"/>
</dbReference>
<dbReference type="SMART" id="SM00308">
    <property type="entry name" value="LH2"/>
    <property type="match status" value="1"/>
</dbReference>
<sequence length="162" mass="19477">MENGMTSETTDYVVLVRTGDRKRAGTDANIRIIFHDNQGKKTDKIRLHHVFKNDFECGNIDEFVIQKQANLTTVDKVELWRDNFGFGSRWYCDYIIIRKKDSDTEYSFPVFRWIKADVHYIFRLNDTMLPQQDPMAEQRWKELQKKKKKYHPSQFKLNIYMV</sequence>
<evidence type="ECO:0000313" key="4">
    <source>
        <dbReference type="Proteomes" id="UP001164746"/>
    </source>
</evidence>
<dbReference type="InterPro" id="IPR001024">
    <property type="entry name" value="PLAT/LH2_dom"/>
</dbReference>
<feature type="domain" description="PLAT" evidence="2">
    <location>
        <begin position="10"/>
        <end position="128"/>
    </location>
</feature>
<proteinExistence type="predicted"/>
<evidence type="ECO:0000259" key="2">
    <source>
        <dbReference type="PROSITE" id="PS50095"/>
    </source>
</evidence>
<dbReference type="Pfam" id="PF01477">
    <property type="entry name" value="PLAT"/>
    <property type="match status" value="1"/>
</dbReference>
<protein>
    <submittedName>
        <fullName evidence="3">AOSL-like protein</fullName>
    </submittedName>
</protein>
<dbReference type="SUPFAM" id="SSF49723">
    <property type="entry name" value="Lipase/lipooxygenase domain (PLAT/LH2 domain)"/>
    <property type="match status" value="1"/>
</dbReference>
<dbReference type="Gene3D" id="2.40.180.10">
    <property type="entry name" value="Catalase core domain"/>
    <property type="match status" value="1"/>
</dbReference>